<evidence type="ECO:0000256" key="1">
    <source>
        <dbReference type="SAM" id="Coils"/>
    </source>
</evidence>
<evidence type="ECO:0000313" key="3">
    <source>
        <dbReference type="Proteomes" id="UP000029590"/>
    </source>
</evidence>
<dbReference type="KEGG" id="bgo:BM43_1070"/>
<protein>
    <submittedName>
        <fullName evidence="2">Uncharacterized protein</fullName>
    </submittedName>
</protein>
<proteinExistence type="predicted"/>
<dbReference type="AlphaFoldDB" id="A0AAW3F4L4"/>
<sequence>MKPPGSPYASPVHMSITETRRKIEILREMRENYAAELIDPYRAALLRETNHRLKQQEKNLRSLEEFASFTAYLDQEVPTDAPH</sequence>
<reference evidence="2 3" key="1">
    <citation type="submission" date="2014-04" db="EMBL/GenBank/DDBJ databases">
        <authorList>
            <person name="Bishop-Lilly K.A."/>
            <person name="Broomall S.M."/>
            <person name="Chain P.S."/>
            <person name="Chertkov O."/>
            <person name="Coyne S.R."/>
            <person name="Daligault H.E."/>
            <person name="Davenport K.W."/>
            <person name="Erkkila T."/>
            <person name="Frey K.G."/>
            <person name="Gibbons H.S."/>
            <person name="Gu W."/>
            <person name="Jaissle J."/>
            <person name="Johnson S.L."/>
            <person name="Koroleva G.I."/>
            <person name="Ladner J.T."/>
            <person name="Lo C.-C."/>
            <person name="Minogue T.D."/>
            <person name="Munk C."/>
            <person name="Palacios G.F."/>
            <person name="Redden C.L."/>
            <person name="Rosenzweig C.N."/>
            <person name="Scholz M.B."/>
            <person name="Teshima H."/>
            <person name="Xu Y."/>
        </authorList>
    </citation>
    <scope>NUCLEOTIDE SEQUENCE [LARGE SCALE GENOMIC DNA]</scope>
    <source>
        <strain evidence="3">gladioli</strain>
    </source>
</reference>
<name>A0AAW3F4L4_BURGA</name>
<dbReference type="Proteomes" id="UP000029590">
    <property type="component" value="Unassembled WGS sequence"/>
</dbReference>
<comment type="caution">
    <text evidence="2">The sequence shown here is derived from an EMBL/GenBank/DDBJ whole genome shotgun (WGS) entry which is preliminary data.</text>
</comment>
<organism evidence="2 3">
    <name type="scientific">Burkholderia gladioli</name>
    <name type="common">Pseudomonas marginata</name>
    <name type="synonym">Phytomonas marginata</name>
    <dbReference type="NCBI Taxonomy" id="28095"/>
    <lineage>
        <taxon>Bacteria</taxon>
        <taxon>Pseudomonadati</taxon>
        <taxon>Pseudomonadota</taxon>
        <taxon>Betaproteobacteria</taxon>
        <taxon>Burkholderiales</taxon>
        <taxon>Burkholderiaceae</taxon>
        <taxon>Burkholderia</taxon>
    </lineage>
</organism>
<accession>A0AAW3F4L4</accession>
<keyword evidence="1" id="KW-0175">Coiled coil</keyword>
<evidence type="ECO:0000313" key="2">
    <source>
        <dbReference type="EMBL" id="KGC16325.1"/>
    </source>
</evidence>
<gene>
    <name evidence="2" type="ORF">DM48_4575</name>
</gene>
<dbReference type="EMBL" id="JPGG01000015">
    <property type="protein sequence ID" value="KGC16325.1"/>
    <property type="molecule type" value="Genomic_DNA"/>
</dbReference>
<feature type="coiled-coil region" evidence="1">
    <location>
        <begin position="16"/>
        <end position="66"/>
    </location>
</feature>